<evidence type="ECO:0000313" key="2">
    <source>
        <dbReference type="Proteomes" id="UP000239576"/>
    </source>
</evidence>
<reference evidence="1 2" key="2">
    <citation type="submission" date="2018-03" db="EMBL/GenBank/DDBJ databases">
        <title>The ancient ancestry and fast evolution of plastids.</title>
        <authorList>
            <person name="Moore K.R."/>
            <person name="Magnabosco C."/>
            <person name="Momper L."/>
            <person name="Gold D.A."/>
            <person name="Bosak T."/>
            <person name="Fournier G.P."/>
        </authorList>
    </citation>
    <scope>NUCLEOTIDE SEQUENCE [LARGE SCALE GENOMIC DNA]</scope>
    <source>
        <strain evidence="1 2">ULC18</strain>
    </source>
</reference>
<dbReference type="InterPro" id="IPR024047">
    <property type="entry name" value="MM3350-like_sf"/>
</dbReference>
<dbReference type="RefSeq" id="WP_106257790.1">
    <property type="nucleotide sequence ID" value="NZ_CAWNSW010000139.1"/>
</dbReference>
<organism evidence="1 2">
    <name type="scientific">Stenomitos frigidus ULC18</name>
    <dbReference type="NCBI Taxonomy" id="2107698"/>
    <lineage>
        <taxon>Bacteria</taxon>
        <taxon>Bacillati</taxon>
        <taxon>Cyanobacteriota</taxon>
        <taxon>Cyanophyceae</taxon>
        <taxon>Leptolyngbyales</taxon>
        <taxon>Leptolyngbyaceae</taxon>
        <taxon>Stenomitos</taxon>
    </lineage>
</organism>
<keyword evidence="2" id="KW-1185">Reference proteome</keyword>
<gene>
    <name evidence="1" type="ORF">C7B82_18735</name>
</gene>
<dbReference type="OrthoDB" id="9814022at2"/>
<proteinExistence type="predicted"/>
<sequence length="226" mass="25348">MARKQSKGKCVYCGKELAKAGMTKHLVTCPQRREAIATAETRKGNSEPIYHLRIQDAYRGEFWLDLEMRGSKALVDLDDYLRAIWLECCGHMSQFSLGGGFAREVGMRRKLTDVFKHGGELTHIYDFGTSSETIVKCVDVREGKPLTTNPIALMARNNMPECLCIECGKPATHLCIECLIEEHREGTLCDEHTKDHPHDNYGDPMPLVNSPRVGMCGYDGPAEPPY</sequence>
<dbReference type="Proteomes" id="UP000239576">
    <property type="component" value="Unassembled WGS sequence"/>
</dbReference>
<dbReference type="SUPFAM" id="SSF159941">
    <property type="entry name" value="MM3350-like"/>
    <property type="match status" value="1"/>
</dbReference>
<name>A0A2T1E2C2_9CYAN</name>
<evidence type="ECO:0000313" key="1">
    <source>
        <dbReference type="EMBL" id="PSB26877.1"/>
    </source>
</evidence>
<dbReference type="EMBL" id="PVWK01000099">
    <property type="protein sequence ID" value="PSB26877.1"/>
    <property type="molecule type" value="Genomic_DNA"/>
</dbReference>
<reference evidence="2" key="1">
    <citation type="submission" date="2018-02" db="EMBL/GenBank/DDBJ databases">
        <authorList>
            <person name="Moore K."/>
            <person name="Momper L."/>
        </authorList>
    </citation>
    <scope>NUCLEOTIDE SEQUENCE [LARGE SCALE GENOMIC DNA]</scope>
    <source>
        <strain evidence="2">ULC18</strain>
    </source>
</reference>
<accession>A0A2T1E2C2</accession>
<dbReference type="AlphaFoldDB" id="A0A2T1E2C2"/>
<protein>
    <submittedName>
        <fullName evidence="1">Uncharacterized protein</fullName>
    </submittedName>
</protein>
<comment type="caution">
    <text evidence="1">The sequence shown here is derived from an EMBL/GenBank/DDBJ whole genome shotgun (WGS) entry which is preliminary data.</text>
</comment>